<dbReference type="InterPro" id="IPR017359">
    <property type="entry name" value="Phi-like"/>
</dbReference>
<dbReference type="STRING" id="97359.A0A550D0N3"/>
<evidence type="ECO:0000259" key="1">
    <source>
        <dbReference type="Pfam" id="PF06544"/>
    </source>
</evidence>
<dbReference type="AlphaFoldDB" id="A0A550D0N3"/>
<gene>
    <name evidence="2" type="ORF">BD626DRAFT_477983</name>
</gene>
<dbReference type="InterPro" id="IPR010541">
    <property type="entry name" value="Prp3_C"/>
</dbReference>
<proteinExistence type="predicted"/>
<evidence type="ECO:0000313" key="2">
    <source>
        <dbReference type="EMBL" id="TRM70597.1"/>
    </source>
</evidence>
<comment type="caution">
    <text evidence="2">The sequence shown here is derived from an EMBL/GenBank/DDBJ whole genome shotgun (WGS) entry which is preliminary data.</text>
</comment>
<dbReference type="Proteomes" id="UP000320762">
    <property type="component" value="Unassembled WGS sequence"/>
</dbReference>
<dbReference type="OrthoDB" id="432412at2759"/>
<reference evidence="2 3" key="1">
    <citation type="journal article" date="2019" name="New Phytol.">
        <title>Comparative genomics reveals unique wood-decay strategies and fruiting body development in the Schizophyllaceae.</title>
        <authorList>
            <person name="Almasi E."/>
            <person name="Sahu N."/>
            <person name="Krizsan K."/>
            <person name="Balint B."/>
            <person name="Kovacs G.M."/>
            <person name="Kiss B."/>
            <person name="Cseklye J."/>
            <person name="Drula E."/>
            <person name="Henrissat B."/>
            <person name="Nagy I."/>
            <person name="Chovatia M."/>
            <person name="Adam C."/>
            <person name="LaButti K."/>
            <person name="Lipzen A."/>
            <person name="Riley R."/>
            <person name="Grigoriev I.V."/>
            <person name="Nagy L.G."/>
        </authorList>
    </citation>
    <scope>NUCLEOTIDE SEQUENCE [LARGE SCALE GENOMIC DNA]</scope>
    <source>
        <strain evidence="2 3">NL-1724</strain>
    </source>
</reference>
<dbReference type="Gene3D" id="3.10.110.10">
    <property type="entry name" value="Ubiquitin Conjugating Enzyme"/>
    <property type="match status" value="1"/>
</dbReference>
<sequence>MSDLERQLEELELIRCSVMPGEVLTFVDNPDQWLALLDRFSEERALPSQREVPPLPLSFEIRLEDHDIRIVLELPADYPGVTKLPRVSVKGTTIGRAEQDHWTDLIHDCLKEVTDNEQPTYTLAALNLFPLLHEDADARSRISEPSATSGSTSDDSPGSPDLIYHALFTSHHLVSPTKRRNMQAWTASLNISGFAKVGHPGIIYAYGGKDSVEDFVGRVRAMQWLALRLRFIEPLDDDVQDDPGSPRRWGELQKVGEVVDEMRRLGRAKYVTEMGIGSASGGE</sequence>
<dbReference type="Pfam" id="PF06544">
    <property type="entry name" value="Prp3_C"/>
    <property type="match status" value="1"/>
</dbReference>
<dbReference type="PANTHER" id="PTHR15955:SF8">
    <property type="entry name" value="RWD DOMAIN-CONTAINING PROTEIN 2B-RELATED"/>
    <property type="match status" value="1"/>
</dbReference>
<dbReference type="EMBL" id="VDMD01000001">
    <property type="protein sequence ID" value="TRM70597.1"/>
    <property type="molecule type" value="Genomic_DNA"/>
</dbReference>
<keyword evidence="3" id="KW-1185">Reference proteome</keyword>
<organism evidence="2 3">
    <name type="scientific">Schizophyllum amplum</name>
    <dbReference type="NCBI Taxonomy" id="97359"/>
    <lineage>
        <taxon>Eukaryota</taxon>
        <taxon>Fungi</taxon>
        <taxon>Dikarya</taxon>
        <taxon>Basidiomycota</taxon>
        <taxon>Agaricomycotina</taxon>
        <taxon>Agaricomycetes</taxon>
        <taxon>Agaricomycetidae</taxon>
        <taxon>Agaricales</taxon>
        <taxon>Schizophyllaceae</taxon>
        <taxon>Schizophyllum</taxon>
    </lineage>
</organism>
<dbReference type="CDD" id="cd24163">
    <property type="entry name" value="RWDD2_C"/>
    <property type="match status" value="1"/>
</dbReference>
<accession>A0A550D0N3</accession>
<name>A0A550D0N3_9AGAR</name>
<dbReference type="InterPro" id="IPR059181">
    <property type="entry name" value="RWDD2A-B_C"/>
</dbReference>
<dbReference type="PANTHER" id="PTHR15955">
    <property type="entry name" value="RWD DOMAIN CONTAINING PROTEIN 2"/>
    <property type="match status" value="1"/>
</dbReference>
<dbReference type="SUPFAM" id="SSF54495">
    <property type="entry name" value="UBC-like"/>
    <property type="match status" value="1"/>
</dbReference>
<evidence type="ECO:0000313" key="3">
    <source>
        <dbReference type="Proteomes" id="UP000320762"/>
    </source>
</evidence>
<dbReference type="InterPro" id="IPR016135">
    <property type="entry name" value="UBQ-conjugating_enzyme/RWD"/>
</dbReference>
<feature type="domain" description="Small nuclear ribonucleoprotein Prp3 C-terminal" evidence="1">
    <location>
        <begin position="167"/>
        <end position="225"/>
    </location>
</feature>
<protein>
    <recommendedName>
        <fullName evidence="1">Small nuclear ribonucleoprotein Prp3 C-terminal domain-containing protein</fullName>
    </recommendedName>
</protein>